<dbReference type="InterPro" id="IPR002731">
    <property type="entry name" value="ATPase_BadF"/>
</dbReference>
<dbReference type="SUPFAM" id="SSF53067">
    <property type="entry name" value="Actin-like ATPase domain"/>
    <property type="match status" value="1"/>
</dbReference>
<sequence>MIGYVCKYTPKEIFEGFDMHCTELNSSVNDFETAHTVGHNNLCSYSKAIMENIKLLKIKEIVFMNCCDSLRRTKDILDKDKKVEFCYIIDLPKKINEYSINLFKDELLKFIKAYEDFSKKDFNIEKFKNQFKEVKAKDEDDSCVTILGNRLSKEDENYIKKISSLNVRNCTCSQTENFYLKIKNISKLDEIIYLYSKEILNKNPCMRMENIEKRKNLLKEPNIKGIIYNTVKFCDYYNFEYVDIKEKVDVPIVKIETDYTKSCHGQISTRIEGLMESMHIKKEEVSEKKIKSDIYVCGIDSGSTSTNAVILNEKKEILGETILKTGAKSLNSINMALEDVLKNANLKKSQLSFIVATGYGRISVPFADEKVTEITCHGKGANFLNKNIRTVIDIGGQDSKAIRINSNGDVEEFVMNDKCAAGTGRFLELMARTLDLDLNYMSEVGVKWNKELTISSMCSVFAESEVIALIAQNENIEDIVHSINKSVACKVLSLVKRIGLNDLFMITGGVSKNYGVVLAIEEKLNSKLIVPKEAQICGAIGAALIGLERVLN</sequence>
<name>A0A6M0H318_9CLOT</name>
<dbReference type="InterPro" id="IPR043129">
    <property type="entry name" value="ATPase_NBD"/>
</dbReference>
<dbReference type="Pfam" id="PF01869">
    <property type="entry name" value="BcrAD_BadFG"/>
    <property type="match status" value="1"/>
</dbReference>
<dbReference type="NCBIfam" id="TIGR00241">
    <property type="entry name" value="CoA_E_activ"/>
    <property type="match status" value="1"/>
</dbReference>
<proteinExistence type="predicted"/>
<evidence type="ECO:0000259" key="5">
    <source>
        <dbReference type="Pfam" id="PF01869"/>
    </source>
</evidence>
<dbReference type="Gene3D" id="3.40.50.11900">
    <property type="match status" value="1"/>
</dbReference>
<comment type="caution">
    <text evidence="6">The sequence shown here is derived from an EMBL/GenBank/DDBJ whole genome shotgun (WGS) entry which is preliminary data.</text>
</comment>
<gene>
    <name evidence="6" type="ORF">G3M99_09770</name>
</gene>
<feature type="domain" description="ATPase BadF/BadG/BcrA/BcrD type" evidence="5">
    <location>
        <begin position="298"/>
        <end position="546"/>
    </location>
</feature>
<evidence type="ECO:0000256" key="2">
    <source>
        <dbReference type="ARBA" id="ARBA00022723"/>
    </source>
</evidence>
<dbReference type="Gene3D" id="3.40.50.11890">
    <property type="match status" value="1"/>
</dbReference>
<dbReference type="CDD" id="cd24036">
    <property type="entry name" value="ASKHA_NBD_BcrAD_BadFG_HgdC_HadI"/>
    <property type="match status" value="1"/>
</dbReference>
<dbReference type="InterPro" id="IPR051805">
    <property type="entry name" value="Dehydratase_Activator_Redct"/>
</dbReference>
<dbReference type="GO" id="GO:0046872">
    <property type="term" value="F:metal ion binding"/>
    <property type="evidence" value="ECO:0007669"/>
    <property type="project" value="UniProtKB-KW"/>
</dbReference>
<evidence type="ECO:0000256" key="3">
    <source>
        <dbReference type="ARBA" id="ARBA00023004"/>
    </source>
</evidence>
<comment type="cofactor">
    <cofactor evidence="1">
        <name>[4Fe-4S] cluster</name>
        <dbReference type="ChEBI" id="CHEBI:49883"/>
    </cofactor>
</comment>
<dbReference type="Pfam" id="PF06050">
    <property type="entry name" value="HGD-D"/>
    <property type="match status" value="2"/>
</dbReference>
<evidence type="ECO:0000256" key="4">
    <source>
        <dbReference type="ARBA" id="ARBA00023014"/>
    </source>
</evidence>
<keyword evidence="4" id="KW-0411">Iron-sulfur</keyword>
<reference evidence="6 7" key="1">
    <citation type="submission" date="2020-02" db="EMBL/GenBank/DDBJ databases">
        <title>Genome assembly of a novel Clostridium senegalense strain.</title>
        <authorList>
            <person name="Gupta T.B."/>
            <person name="Jauregui R."/>
            <person name="Maclean P."/>
            <person name="Nawarathana A."/>
            <person name="Brightwell G."/>
        </authorList>
    </citation>
    <scope>NUCLEOTIDE SEQUENCE [LARGE SCALE GENOMIC DNA]</scope>
    <source>
        <strain evidence="6 7">AGRFS4</strain>
    </source>
</reference>
<evidence type="ECO:0000313" key="6">
    <source>
        <dbReference type="EMBL" id="NEU05136.1"/>
    </source>
</evidence>
<evidence type="ECO:0000313" key="7">
    <source>
        <dbReference type="Proteomes" id="UP000481872"/>
    </source>
</evidence>
<keyword evidence="2" id="KW-0479">Metal-binding</keyword>
<dbReference type="Gene3D" id="3.30.420.40">
    <property type="match status" value="2"/>
</dbReference>
<protein>
    <submittedName>
        <fullName evidence="6">3-hydroxyacyl-ACP dehydratase</fullName>
    </submittedName>
</protein>
<dbReference type="InterPro" id="IPR008275">
    <property type="entry name" value="CoA_E_activase_dom"/>
</dbReference>
<accession>A0A6M0H318</accession>
<dbReference type="PANTHER" id="PTHR32329">
    <property type="entry name" value="BIFUNCTIONAL PROTEIN [INCLUDES 2-HYDROXYACYL-COA DEHYDRATASE (N-TER) AND ITS ACTIVATOR DOMAIN (C_TERM)-RELATED"/>
    <property type="match status" value="1"/>
</dbReference>
<organism evidence="6 7">
    <name type="scientific">Clostridium senegalense</name>
    <dbReference type="NCBI Taxonomy" id="1465809"/>
    <lineage>
        <taxon>Bacteria</taxon>
        <taxon>Bacillati</taxon>
        <taxon>Bacillota</taxon>
        <taxon>Clostridia</taxon>
        <taxon>Eubacteriales</taxon>
        <taxon>Clostridiaceae</taxon>
        <taxon>Clostridium</taxon>
    </lineage>
</organism>
<keyword evidence="3" id="KW-0408">Iron</keyword>
<dbReference type="AlphaFoldDB" id="A0A6M0H318"/>
<evidence type="ECO:0000256" key="1">
    <source>
        <dbReference type="ARBA" id="ARBA00001966"/>
    </source>
</evidence>
<dbReference type="InterPro" id="IPR010327">
    <property type="entry name" value="FldB/FldC_alpha/beta"/>
</dbReference>
<dbReference type="EMBL" id="JAAGPU010000016">
    <property type="protein sequence ID" value="NEU05136.1"/>
    <property type="molecule type" value="Genomic_DNA"/>
</dbReference>
<dbReference type="RefSeq" id="WP_199870026.1">
    <property type="nucleotide sequence ID" value="NZ_JAAGPU010000016.1"/>
</dbReference>
<dbReference type="Proteomes" id="UP000481872">
    <property type="component" value="Unassembled WGS sequence"/>
</dbReference>
<dbReference type="PANTHER" id="PTHR32329:SF2">
    <property type="entry name" value="BIFUNCTIONAL PROTEIN [INCLUDES 2-HYDROXYACYL-COA DEHYDRATASE (N-TER) AND ITS ACTIVATOR DOMAIN (C_TERM)"/>
    <property type="match status" value="1"/>
</dbReference>
<keyword evidence="7" id="KW-1185">Reference proteome</keyword>
<dbReference type="GO" id="GO:0051536">
    <property type="term" value="F:iron-sulfur cluster binding"/>
    <property type="evidence" value="ECO:0007669"/>
    <property type="project" value="UniProtKB-KW"/>
</dbReference>